<evidence type="ECO:0000313" key="2">
    <source>
        <dbReference type="EMBL" id="KAJ6999875.1"/>
    </source>
</evidence>
<evidence type="ECO:0000313" key="3">
    <source>
        <dbReference type="Proteomes" id="UP001164929"/>
    </source>
</evidence>
<comment type="caution">
    <text evidence="2">The sequence shown here is derived from an EMBL/GenBank/DDBJ whole genome shotgun (WGS) entry which is preliminary data.</text>
</comment>
<feature type="region of interest" description="Disordered" evidence="1">
    <location>
        <begin position="236"/>
        <end position="256"/>
    </location>
</feature>
<sequence length="268" mass="30522">MYSDFWTSRIVAPKRQYASQHHHQKKRPGLISHALTVKISISGLCVRNLKMSTPTTLKLPDLVVGKSLEVGSTRHLISKEFSELSNPSPVYRKFRVKSTDERLASALSLQACPICSGHAKSYYIATWTLRHRRLCRVSIPNSQALSLLGRDLYDAHLQVLLGDGGRSNNTVANKKFQNLWRQVLRILLQGTQHHHICGNQVTFNYNLSFQYLSEESASQPAGLRKSKMPLSVFFRDARSNEESPQQEKGRSLKLLRYNEAKRENGYPF</sequence>
<gene>
    <name evidence="2" type="ORF">NC653_010582</name>
</gene>
<accession>A0AAD6R1C3</accession>
<evidence type="ECO:0000256" key="1">
    <source>
        <dbReference type="SAM" id="MobiDB-lite"/>
    </source>
</evidence>
<dbReference type="EMBL" id="JAQIZT010000004">
    <property type="protein sequence ID" value="KAJ6999875.1"/>
    <property type="molecule type" value="Genomic_DNA"/>
</dbReference>
<dbReference type="AlphaFoldDB" id="A0AAD6R1C3"/>
<proteinExistence type="predicted"/>
<reference evidence="2 3" key="1">
    <citation type="journal article" date="2023" name="Mol. Ecol. Resour.">
        <title>Chromosome-level genome assembly of a triploid poplar Populus alba 'Berolinensis'.</title>
        <authorList>
            <person name="Chen S."/>
            <person name="Yu Y."/>
            <person name="Wang X."/>
            <person name="Wang S."/>
            <person name="Zhang T."/>
            <person name="Zhou Y."/>
            <person name="He R."/>
            <person name="Meng N."/>
            <person name="Wang Y."/>
            <person name="Liu W."/>
            <person name="Liu Z."/>
            <person name="Liu J."/>
            <person name="Guo Q."/>
            <person name="Huang H."/>
            <person name="Sederoff R.R."/>
            <person name="Wang G."/>
            <person name="Qu G."/>
            <person name="Chen S."/>
        </authorList>
    </citation>
    <scope>NUCLEOTIDE SEQUENCE [LARGE SCALE GENOMIC DNA]</scope>
    <source>
        <strain evidence="2">SC-2020</strain>
    </source>
</reference>
<keyword evidence="3" id="KW-1185">Reference proteome</keyword>
<organism evidence="2 3">
    <name type="scientific">Populus alba x Populus x berolinensis</name>
    <dbReference type="NCBI Taxonomy" id="444605"/>
    <lineage>
        <taxon>Eukaryota</taxon>
        <taxon>Viridiplantae</taxon>
        <taxon>Streptophyta</taxon>
        <taxon>Embryophyta</taxon>
        <taxon>Tracheophyta</taxon>
        <taxon>Spermatophyta</taxon>
        <taxon>Magnoliopsida</taxon>
        <taxon>eudicotyledons</taxon>
        <taxon>Gunneridae</taxon>
        <taxon>Pentapetalae</taxon>
        <taxon>rosids</taxon>
        <taxon>fabids</taxon>
        <taxon>Malpighiales</taxon>
        <taxon>Salicaceae</taxon>
        <taxon>Saliceae</taxon>
        <taxon>Populus</taxon>
    </lineage>
</organism>
<protein>
    <submittedName>
        <fullName evidence="2">Uncharacterized protein</fullName>
    </submittedName>
</protein>
<dbReference type="Proteomes" id="UP001164929">
    <property type="component" value="Chromosome 4"/>
</dbReference>
<name>A0AAD6R1C3_9ROSI</name>